<dbReference type="STRING" id="477690.SAMN05216474_2112"/>
<organism evidence="1 2">
    <name type="scientific">Lishizhenia tianjinensis</name>
    <dbReference type="NCBI Taxonomy" id="477690"/>
    <lineage>
        <taxon>Bacteria</taxon>
        <taxon>Pseudomonadati</taxon>
        <taxon>Bacteroidota</taxon>
        <taxon>Flavobacteriia</taxon>
        <taxon>Flavobacteriales</taxon>
        <taxon>Crocinitomicaceae</taxon>
        <taxon>Lishizhenia</taxon>
    </lineage>
</organism>
<dbReference type="OrthoDB" id="838435at2"/>
<keyword evidence="2" id="KW-1185">Reference proteome</keyword>
<protein>
    <submittedName>
        <fullName evidence="1">Uncharacterized protein</fullName>
    </submittedName>
</protein>
<gene>
    <name evidence="1" type="ORF">SAMN05216474_2112</name>
</gene>
<evidence type="ECO:0000313" key="2">
    <source>
        <dbReference type="Proteomes" id="UP000236454"/>
    </source>
</evidence>
<dbReference type="RefSeq" id="WP_090249200.1">
    <property type="nucleotide sequence ID" value="NZ_FPAS01000003.1"/>
</dbReference>
<sequence length="138" mass="15882">MIEELENYVEQGEFDLHDIDDLDVVVDDLPNEPGVISVYSIVGGKENFVFIASSGEVDKQGGFGKNTLKNLFNKKNATCDMQAIFEEQFAKNNADSYRVYWFVTADKEFFDIPNFVKGRVLQEYFDMHSELPAWNDKF</sequence>
<reference evidence="1 2" key="1">
    <citation type="submission" date="2016-10" db="EMBL/GenBank/DDBJ databases">
        <authorList>
            <person name="de Groot N.N."/>
        </authorList>
    </citation>
    <scope>NUCLEOTIDE SEQUENCE [LARGE SCALE GENOMIC DNA]</scope>
    <source>
        <strain evidence="1 2">CGMCC 1.7005</strain>
    </source>
</reference>
<name>A0A1I7AI65_9FLAO</name>
<dbReference type="AlphaFoldDB" id="A0A1I7AI65"/>
<dbReference type="EMBL" id="FPAS01000003">
    <property type="protein sequence ID" value="SFT74583.1"/>
    <property type="molecule type" value="Genomic_DNA"/>
</dbReference>
<evidence type="ECO:0000313" key="1">
    <source>
        <dbReference type="EMBL" id="SFT74583.1"/>
    </source>
</evidence>
<accession>A0A1I7AI65</accession>
<dbReference type="Proteomes" id="UP000236454">
    <property type="component" value="Unassembled WGS sequence"/>
</dbReference>
<proteinExistence type="predicted"/>